<feature type="transmembrane region" description="Helical" evidence="6">
    <location>
        <begin position="121"/>
        <end position="142"/>
    </location>
</feature>
<feature type="transmembrane region" description="Helical" evidence="6">
    <location>
        <begin position="241"/>
        <end position="260"/>
    </location>
</feature>
<evidence type="ECO:0000256" key="2">
    <source>
        <dbReference type="ARBA" id="ARBA00022692"/>
    </source>
</evidence>
<evidence type="ECO:0000256" key="6">
    <source>
        <dbReference type="SAM" id="Phobius"/>
    </source>
</evidence>
<evidence type="ECO:0000256" key="4">
    <source>
        <dbReference type="ARBA" id="ARBA00023136"/>
    </source>
</evidence>
<dbReference type="GO" id="GO:0016020">
    <property type="term" value="C:membrane"/>
    <property type="evidence" value="ECO:0007669"/>
    <property type="project" value="UniProtKB-SubCell"/>
</dbReference>
<feature type="transmembrane region" description="Helical" evidence="6">
    <location>
        <begin position="167"/>
        <end position="191"/>
    </location>
</feature>
<organism evidence="8">
    <name type="scientific">Daldinia eschscholzii IFB-TL01</name>
    <dbReference type="NCBI Taxonomy" id="1169046"/>
    <lineage>
        <taxon>Eukaryota</taxon>
        <taxon>Fungi</taxon>
        <taxon>Dikarya</taxon>
        <taxon>Ascomycota</taxon>
        <taxon>Pezizomycotina</taxon>
        <taxon>Sordariomycetes</taxon>
        <taxon>Xylariomycetidae</taxon>
        <taxon>Xylariales</taxon>
        <taxon>Hypoxylaceae</taxon>
        <taxon>Daldinia</taxon>
    </lineage>
</organism>
<evidence type="ECO:0000259" key="7">
    <source>
        <dbReference type="Pfam" id="PF20684"/>
    </source>
</evidence>
<keyword evidence="3 6" id="KW-1133">Transmembrane helix</keyword>
<comment type="similarity">
    <text evidence="5">Belongs to the SAT4 family.</text>
</comment>
<name>A0A125QVS1_9PEZI</name>
<evidence type="ECO:0000256" key="5">
    <source>
        <dbReference type="ARBA" id="ARBA00038359"/>
    </source>
</evidence>
<dbReference type="Pfam" id="PF20684">
    <property type="entry name" value="Fung_rhodopsin"/>
    <property type="match status" value="1"/>
</dbReference>
<evidence type="ECO:0000313" key="8">
    <source>
        <dbReference type="EMBL" id="ALM31966.1"/>
    </source>
</evidence>
<dbReference type="AlphaFoldDB" id="A0A125QVS1"/>
<proteinExistence type="evidence at transcript level"/>
<keyword evidence="4 6" id="KW-0472">Membrane</keyword>
<evidence type="ECO:0000256" key="3">
    <source>
        <dbReference type="ARBA" id="ARBA00022989"/>
    </source>
</evidence>
<evidence type="ECO:0000256" key="1">
    <source>
        <dbReference type="ARBA" id="ARBA00004141"/>
    </source>
</evidence>
<dbReference type="EMBL" id="KP644167">
    <property type="protein sequence ID" value="ALM31966.1"/>
    <property type="molecule type" value="mRNA"/>
</dbReference>
<keyword evidence="2 6" id="KW-0812">Transmembrane</keyword>
<dbReference type="InterPro" id="IPR052337">
    <property type="entry name" value="SAT4-like"/>
</dbReference>
<dbReference type="PANTHER" id="PTHR33048">
    <property type="entry name" value="PTH11-LIKE INTEGRAL MEMBRANE PROTEIN (AFU_ORTHOLOGUE AFUA_5G11245)"/>
    <property type="match status" value="1"/>
</dbReference>
<feature type="domain" description="Rhodopsin" evidence="7">
    <location>
        <begin position="27"/>
        <end position="265"/>
    </location>
</feature>
<sequence length="354" mass="39514">MPLGGMGPAVIGILCFEVLLSGTFISLRVAVRNSSAKGVGVDDWALIVTWVVQAIFVCLMIVSCIYGFGQHNVDLDNPDKRMATKLELAAQFVVSWAMGLSKAAVGLFLMRIVVKTWHKVLLWFWIITMMGWSIMLAITVFAQCVPYESLYDERVPRQYCRLDLTKIAYIMCSWSAAMDFFLAGFPWMVLWKLNMQKKEKVTICVSLSLGILAGVCGVIRTLGLGVLSVTADYLYATAESIIWTSSELTITLICVSVPVLRPIWVRILGGTNSDRYYKQSDGSQGLVTIGRMRNSRPRDTEIGLDTIRPDVKHANMTTIGASRRNSDDGSERTILRDNQAIQRTREVTIAYEDK</sequence>
<dbReference type="PANTHER" id="PTHR33048:SF93">
    <property type="entry name" value="INTEGRAL MEMBRANE PROTEIN"/>
    <property type="match status" value="1"/>
</dbReference>
<feature type="transmembrane region" description="Helical" evidence="6">
    <location>
        <begin position="43"/>
        <end position="68"/>
    </location>
</feature>
<protein>
    <submittedName>
        <fullName evidence="8">Decarboxylase_GME2825</fullName>
    </submittedName>
</protein>
<reference evidence="8" key="1">
    <citation type="submission" date="2015-01" db="EMBL/GenBank/DDBJ databases">
        <title>Decarboxylase from Daldinia eschscholzii IFB-TL01.</title>
        <authorList>
            <person name="Wang G."/>
            <person name="Tan R.X."/>
        </authorList>
    </citation>
    <scope>NUCLEOTIDE SEQUENCE</scope>
    <source>
        <strain evidence="8">IFB-TL01</strain>
    </source>
</reference>
<feature type="transmembrane region" description="Helical" evidence="6">
    <location>
        <begin position="88"/>
        <end position="109"/>
    </location>
</feature>
<dbReference type="InterPro" id="IPR049326">
    <property type="entry name" value="Rhodopsin_dom_fungi"/>
</dbReference>
<feature type="transmembrane region" description="Helical" evidence="6">
    <location>
        <begin position="203"/>
        <end position="229"/>
    </location>
</feature>
<feature type="transmembrane region" description="Helical" evidence="6">
    <location>
        <begin position="6"/>
        <end position="31"/>
    </location>
</feature>
<comment type="subcellular location">
    <subcellularLocation>
        <location evidence="1">Membrane</location>
        <topology evidence="1">Multi-pass membrane protein</topology>
    </subcellularLocation>
</comment>
<accession>A0A125QVS1</accession>